<gene>
    <name evidence="2" type="ORF">STRMA_1429</name>
</gene>
<keyword evidence="1" id="KW-0812">Transmembrane</keyword>
<comment type="caution">
    <text evidence="2">The sequence shown here is derived from an EMBL/GenBank/DDBJ whole genome shotgun (WGS) entry which is preliminary data.</text>
</comment>
<proteinExistence type="predicted"/>
<protein>
    <submittedName>
        <fullName evidence="2">Uncharacterized protein</fullName>
    </submittedName>
</protein>
<name>G5JW16_9STRE</name>
<keyword evidence="1" id="KW-0472">Membrane</keyword>
<dbReference type="AlphaFoldDB" id="G5JW16"/>
<feature type="transmembrane region" description="Helical" evidence="1">
    <location>
        <begin position="28"/>
        <end position="47"/>
    </location>
</feature>
<evidence type="ECO:0000313" key="2">
    <source>
        <dbReference type="EMBL" id="EHJ53241.1"/>
    </source>
</evidence>
<evidence type="ECO:0000313" key="3">
    <source>
        <dbReference type="Proteomes" id="UP000003573"/>
    </source>
</evidence>
<accession>G5JW16</accession>
<keyword evidence="1" id="KW-1133">Transmembrane helix</keyword>
<dbReference type="RefSeq" id="WP_003082191.1">
    <property type="nucleotide sequence ID" value="NZ_AEUW02000001.1"/>
</dbReference>
<evidence type="ECO:0000256" key="1">
    <source>
        <dbReference type="SAM" id="Phobius"/>
    </source>
</evidence>
<keyword evidence="3" id="KW-1185">Reference proteome</keyword>
<organism evidence="2 3">
    <name type="scientific">Streptococcus macacae NCTC 11558</name>
    <dbReference type="NCBI Taxonomy" id="764298"/>
    <lineage>
        <taxon>Bacteria</taxon>
        <taxon>Bacillati</taxon>
        <taxon>Bacillota</taxon>
        <taxon>Bacilli</taxon>
        <taxon>Lactobacillales</taxon>
        <taxon>Streptococcaceae</taxon>
        <taxon>Streptococcus</taxon>
    </lineage>
</organism>
<sequence>MKLMQYFESLLLLNGAAIVLMQTNHATIAYLLLALSIVLSALGIKIARETK</sequence>
<dbReference type="STRING" id="764298.STRMA_1429"/>
<dbReference type="Proteomes" id="UP000003573">
    <property type="component" value="Unassembled WGS sequence"/>
</dbReference>
<reference evidence="2 3" key="1">
    <citation type="journal article" date="2014" name="Int. J. Syst. Evol. Microbiol.">
        <title>Phylogenomics and the dynamic genome evolution of the genus Streptococcus.</title>
        <authorList>
            <consortium name="The Broad Institute Genome Sequencing Platform"/>
            <person name="Richards V.P."/>
            <person name="Palmer S.R."/>
            <person name="Pavinski Bitar P.D."/>
            <person name="Qin X."/>
            <person name="Weinstock G.M."/>
            <person name="Highlander S.K."/>
            <person name="Town C.D."/>
            <person name="Burne R.A."/>
            <person name="Stanhope M.J."/>
        </authorList>
    </citation>
    <scope>NUCLEOTIDE SEQUENCE [LARGE SCALE GENOMIC DNA]</scope>
    <source>
        <strain evidence="2 3">NCTC 11558</strain>
    </source>
</reference>
<dbReference type="EMBL" id="AEUW02000001">
    <property type="protein sequence ID" value="EHJ53241.1"/>
    <property type="molecule type" value="Genomic_DNA"/>
</dbReference>